<dbReference type="PANTHER" id="PTHR47331">
    <property type="entry name" value="PHD-TYPE DOMAIN-CONTAINING PROTEIN"/>
    <property type="match status" value="1"/>
</dbReference>
<dbReference type="EMBL" id="LSMT01000240">
    <property type="protein sequence ID" value="PFX22440.1"/>
    <property type="molecule type" value="Genomic_DNA"/>
</dbReference>
<feature type="compositionally biased region" description="Basic and acidic residues" evidence="1">
    <location>
        <begin position="317"/>
        <end position="329"/>
    </location>
</feature>
<dbReference type="OrthoDB" id="5981923at2759"/>
<evidence type="ECO:0000313" key="3">
    <source>
        <dbReference type="Proteomes" id="UP000225706"/>
    </source>
</evidence>
<proteinExistence type="predicted"/>
<dbReference type="Pfam" id="PF05380">
    <property type="entry name" value="Peptidase_A17"/>
    <property type="match status" value="1"/>
</dbReference>
<name>A0A2B4S0X2_STYPI</name>
<accession>A0A2B4S0X2</accession>
<keyword evidence="3" id="KW-1185">Reference proteome</keyword>
<evidence type="ECO:0000256" key="1">
    <source>
        <dbReference type="SAM" id="MobiDB-lite"/>
    </source>
</evidence>
<dbReference type="InterPro" id="IPR008042">
    <property type="entry name" value="Retrotrans_Pao"/>
</dbReference>
<reference evidence="3" key="1">
    <citation type="journal article" date="2017" name="bioRxiv">
        <title>Comparative analysis of the genomes of Stylophora pistillata and Acropora digitifera provides evidence for extensive differences between species of corals.</title>
        <authorList>
            <person name="Voolstra C.R."/>
            <person name="Li Y."/>
            <person name="Liew Y.J."/>
            <person name="Baumgarten S."/>
            <person name="Zoccola D."/>
            <person name="Flot J.-F."/>
            <person name="Tambutte S."/>
            <person name="Allemand D."/>
            <person name="Aranda M."/>
        </authorList>
    </citation>
    <scope>NUCLEOTIDE SEQUENCE [LARGE SCALE GENOMIC DNA]</scope>
</reference>
<dbReference type="Proteomes" id="UP000225706">
    <property type="component" value="Unassembled WGS sequence"/>
</dbReference>
<evidence type="ECO:0000313" key="2">
    <source>
        <dbReference type="EMBL" id="PFX22440.1"/>
    </source>
</evidence>
<organism evidence="2 3">
    <name type="scientific">Stylophora pistillata</name>
    <name type="common">Smooth cauliflower coral</name>
    <dbReference type="NCBI Taxonomy" id="50429"/>
    <lineage>
        <taxon>Eukaryota</taxon>
        <taxon>Metazoa</taxon>
        <taxon>Cnidaria</taxon>
        <taxon>Anthozoa</taxon>
        <taxon>Hexacorallia</taxon>
        <taxon>Scleractinia</taxon>
        <taxon>Astrocoeniina</taxon>
        <taxon>Pocilloporidae</taxon>
        <taxon>Stylophora</taxon>
    </lineage>
</organism>
<dbReference type="AlphaFoldDB" id="A0A2B4S0X2"/>
<sequence>MRESFHVDYLVTGEDDTTKAFSLYGKSKDRVARGGFKLRKWMTNDKMLKGLTDAEENHETASGSVTSEEETYAKFTLDSEISKSRPKKSEIVAGLTNLSKRGCLATIAQLWDPMGLIAPCTIELRIDLQELWSAGYSWDEILHEEIHAKWIRNIQILNQLLTYEFDKKLKPDNAVDLPVIHGFCNGDKANRAIIFLTWKLTNSNYFCVPLMVKAFVAPLKKKSITRMELMECLALSRLYSTSKEALKCSESTGAKTMFWMDSQTVLACIKTPPKRFKLFVSVRVAEIQESLDTQAFKYITSDVNPADVLTRGIPPEERVDEEPSKEIKSNKKTTKCKEPTPCTVSSGESPKFRQPTDNPTLQHLMKTCSTFVKARKNLAYVLRFINNARKKETRPISPGELKKSEIQMFKWCKGTINMDTVDQKLTSKPDKQGLLCAYGRLKNIRTLPNEIQNPLILPKGQQMADLLTFTEIWLNEEDAAVRAELCPNDAPVKTKTVMSRPTVPRYREDIHNAKILHRKAEGKWRKTRSDTDLQIFKKRRNHVIYLLNEAKRKFFTSFVEENSSDQGRQFHASKRLLGKNDSLLFPDYEDKSLLVDDIGRSFGHKIVRIRDYIDTIAGKNVEVIPEDPVVDDARALSSFKPLSGNDILDLIRRSSK</sequence>
<comment type="caution">
    <text evidence="2">The sequence shown here is derived from an EMBL/GenBank/DDBJ whole genome shotgun (WGS) entry which is preliminary data.</text>
</comment>
<dbReference type="STRING" id="50429.A0A2B4S0X2"/>
<gene>
    <name evidence="2" type="ORF">AWC38_SpisGene13037</name>
</gene>
<feature type="region of interest" description="Disordered" evidence="1">
    <location>
        <begin position="317"/>
        <end position="359"/>
    </location>
</feature>
<protein>
    <submittedName>
        <fullName evidence="2">Uncharacterized protein</fullName>
    </submittedName>
</protein>